<reference evidence="2 3" key="1">
    <citation type="journal article" date="2015" name="Parasit. Vectors">
        <title>Draft genome of the scabies mite.</title>
        <authorList>
            <person name="Rider S.D.Jr."/>
            <person name="Morgan M.S."/>
            <person name="Arlian L.G."/>
        </authorList>
    </citation>
    <scope>NUCLEOTIDE SEQUENCE [LARGE SCALE GENOMIC DNA]</scope>
    <source>
        <strain evidence="2">Arlian Lab</strain>
    </source>
</reference>
<evidence type="ECO:0000313" key="2">
    <source>
        <dbReference type="EMBL" id="KPM09198.1"/>
    </source>
</evidence>
<evidence type="ECO:0000313" key="3">
    <source>
        <dbReference type="Proteomes" id="UP000616769"/>
    </source>
</evidence>
<dbReference type="EMBL" id="JXLN01013248">
    <property type="protein sequence ID" value="KPM09198.1"/>
    <property type="molecule type" value="Genomic_DNA"/>
</dbReference>
<feature type="region of interest" description="Disordered" evidence="1">
    <location>
        <begin position="849"/>
        <end position="905"/>
    </location>
</feature>
<dbReference type="OrthoDB" id="6533826at2759"/>
<proteinExistence type="predicted"/>
<dbReference type="AlphaFoldDB" id="A0A132ADX4"/>
<dbReference type="VEuPathDB" id="VectorBase:SSCA001461"/>
<name>A0A132ADX4_SARSC</name>
<feature type="region of interest" description="Disordered" evidence="1">
    <location>
        <begin position="449"/>
        <end position="508"/>
    </location>
</feature>
<protein>
    <submittedName>
        <fullName evidence="2">Uncharacterized protein</fullName>
    </submittedName>
</protein>
<feature type="compositionally biased region" description="Basic and acidic residues" evidence="1">
    <location>
        <begin position="941"/>
        <end position="950"/>
    </location>
</feature>
<feature type="compositionally biased region" description="Polar residues" evidence="1">
    <location>
        <begin position="881"/>
        <end position="894"/>
    </location>
</feature>
<gene>
    <name evidence="2" type="ORF">QR98_0077310</name>
</gene>
<feature type="region of interest" description="Disordered" evidence="1">
    <location>
        <begin position="1104"/>
        <end position="1149"/>
    </location>
</feature>
<feature type="compositionally biased region" description="Acidic residues" evidence="1">
    <location>
        <begin position="460"/>
        <end position="475"/>
    </location>
</feature>
<feature type="compositionally biased region" description="Basic and acidic residues" evidence="1">
    <location>
        <begin position="489"/>
        <end position="501"/>
    </location>
</feature>
<sequence>MSPNTDFEQVYSLEPVDRSEIDPISSAKLNPKDQFSIEEEICANSNDLVFGNESDEKQPSTQIEESNIVLSHQTDDLYLDEKDSVLENRMEEKFYPTIRQENCTNLEQRTLEKTESHVDADELNIDATNFSVMDSKISPNIATQGWDNDWESNEQIMLCESDPPRSHPNSDETNFSKLELNVEQKFDQPQGWDDDWNNDDEPLEKLEQESKTVELSLDNQDCPKSDSKLDTEIEDLNDNWNKNEQIVQENNQNLDCDLFHQKNLNLSHIDHKIVKKSEPQGWDDDWNDDEPLEKLDQESKTEELSLDNQDCPKSDSKLDTEMVDLNDNWNKNEQIVQEINQNLDCDQFPKKNLNLSHIDHKFAKKSEPQGWDDDWNNDDEQVEKLGQESKTEELSLYNQDVPISDSKLDTEMEDLNDNWNKNEEKVQEINQNLDFDQFHQKNLNLSHTDHKIVKKSEPQGWDDDWNDGEPLENLDQESKTEESSLDNQDFPKTESKSHSEIEDSDDNGYKNQQMVQEFNQNLDYDQFSQENLNFSQIDHKIVKKSQPQGWDEDFLSDQQDNIERLNPANYDHDNDQDFEHNHDEVLLIKHEVVKKSEPQEWGDGWNENDEQSDNINQFYLSIQNLSPIENEIVGKSESQEWDENFPSNQKENFKKFGLANDNEDRMGENRDEDFTIEHKIVKKSEPQGWNEAWENDDEIVPNNLNEESYIKADEINDQIQTREIELQHPEEFNDELMNKKKLSFEESNLESTIDVNDLDNDDRFESSAWDGGWENDEQVEIGESDSDKVDRNLKIEQRTVEKSQSQPESENVCGQEKIIRENINIADDLNESKTDSKIEVEKLETQEWTDNLHINDDSPKLEDSDRDRSEIGDSNIDDESTLTPFETSKNSKSQESIRSDKNEIIVDNVNSDPMVPLKESNDNPISSDIQQESVNKSNFQEFDKNDEKQVSNKPKNPFQIDDLRHKDQSLSSTTASDEIVQQSLQKEWNDSWGNGEEIKSKKSDQTEWDVWDDIPIDKTETIRPPTSSNLNTRAKNQAGNWHQKSQNNLNASEKPKFILVDRFENTELKRMDRSKPKFTMIDDDWNDNDEGDWFDDTLKRIDHNPNPMPQRSILTKSNVPSTTLMRPASSSQNQLRDDKNNFSSNSKSNENLDFKTAIKTAAVATVSHAVI</sequence>
<accession>A0A132ADX4</accession>
<evidence type="ECO:0000256" key="1">
    <source>
        <dbReference type="SAM" id="MobiDB-lite"/>
    </source>
</evidence>
<feature type="region of interest" description="Disordered" evidence="1">
    <location>
        <begin position="941"/>
        <end position="975"/>
    </location>
</feature>
<comment type="caution">
    <text evidence="2">The sequence shown here is derived from an EMBL/GenBank/DDBJ whole genome shotgun (WGS) entry which is preliminary data.</text>
</comment>
<feature type="compositionally biased region" description="Basic and acidic residues" evidence="1">
    <location>
        <begin position="853"/>
        <end position="871"/>
    </location>
</feature>
<organism evidence="2 3">
    <name type="scientific">Sarcoptes scabiei</name>
    <name type="common">Itch mite</name>
    <name type="synonym">Acarus scabiei</name>
    <dbReference type="NCBI Taxonomy" id="52283"/>
    <lineage>
        <taxon>Eukaryota</taxon>
        <taxon>Metazoa</taxon>
        <taxon>Ecdysozoa</taxon>
        <taxon>Arthropoda</taxon>
        <taxon>Chelicerata</taxon>
        <taxon>Arachnida</taxon>
        <taxon>Acari</taxon>
        <taxon>Acariformes</taxon>
        <taxon>Sarcoptiformes</taxon>
        <taxon>Astigmata</taxon>
        <taxon>Psoroptidia</taxon>
        <taxon>Sarcoptoidea</taxon>
        <taxon>Sarcoptidae</taxon>
        <taxon>Sarcoptinae</taxon>
        <taxon>Sarcoptes</taxon>
    </lineage>
</organism>
<feature type="compositionally biased region" description="Basic and acidic residues" evidence="1">
    <location>
        <begin position="895"/>
        <end position="904"/>
    </location>
</feature>
<dbReference type="Proteomes" id="UP000616769">
    <property type="component" value="Unassembled WGS sequence"/>
</dbReference>
<feature type="compositionally biased region" description="Polar residues" evidence="1">
    <location>
        <begin position="1112"/>
        <end position="1134"/>
    </location>
</feature>